<proteinExistence type="predicted"/>
<dbReference type="EMBL" id="VLTN01000002">
    <property type="protein sequence ID" value="KAA0157171.1"/>
    <property type="molecule type" value="Genomic_DNA"/>
</dbReference>
<dbReference type="AlphaFoldDB" id="A0A5A8CZF4"/>
<name>A0A5A8CZF4_CAFRO</name>
<organism evidence="3 4">
    <name type="scientific">Cafeteria roenbergensis</name>
    <name type="common">Marine flagellate</name>
    <dbReference type="NCBI Taxonomy" id="33653"/>
    <lineage>
        <taxon>Eukaryota</taxon>
        <taxon>Sar</taxon>
        <taxon>Stramenopiles</taxon>
        <taxon>Bigyra</taxon>
        <taxon>Opalozoa</taxon>
        <taxon>Bicosoecida</taxon>
        <taxon>Cafeteriaceae</taxon>
        <taxon>Cafeteria</taxon>
    </lineage>
</organism>
<feature type="region of interest" description="Disordered" evidence="1">
    <location>
        <begin position="262"/>
        <end position="334"/>
    </location>
</feature>
<accession>A0A5A8CZF4</accession>
<reference evidence="3 4" key="1">
    <citation type="submission" date="2019-07" db="EMBL/GenBank/DDBJ databases">
        <title>Genomes of Cafeteria roenbergensis.</title>
        <authorList>
            <person name="Fischer M.G."/>
            <person name="Hackl T."/>
            <person name="Roman M."/>
        </authorList>
    </citation>
    <scope>NUCLEOTIDE SEQUENCE [LARGE SCALE GENOMIC DNA]</scope>
    <source>
        <strain evidence="3 4">BVI</strain>
    </source>
</reference>
<gene>
    <name evidence="3" type="ORF">FNF29_00523</name>
</gene>
<evidence type="ECO:0000313" key="3">
    <source>
        <dbReference type="EMBL" id="KAA0157171.1"/>
    </source>
</evidence>
<comment type="caution">
    <text evidence="3">The sequence shown here is derived from an EMBL/GenBank/DDBJ whole genome shotgun (WGS) entry which is preliminary data.</text>
</comment>
<feature type="compositionally biased region" description="Low complexity" evidence="1">
    <location>
        <begin position="318"/>
        <end position="334"/>
    </location>
</feature>
<feature type="chain" id="PRO_5023145394" evidence="2">
    <location>
        <begin position="24"/>
        <end position="334"/>
    </location>
</feature>
<evidence type="ECO:0000256" key="2">
    <source>
        <dbReference type="SAM" id="SignalP"/>
    </source>
</evidence>
<dbReference type="Proteomes" id="UP000323011">
    <property type="component" value="Unassembled WGS sequence"/>
</dbReference>
<evidence type="ECO:0000313" key="4">
    <source>
        <dbReference type="Proteomes" id="UP000323011"/>
    </source>
</evidence>
<keyword evidence="2" id="KW-0732">Signal</keyword>
<evidence type="ECO:0000256" key="1">
    <source>
        <dbReference type="SAM" id="MobiDB-lite"/>
    </source>
</evidence>
<keyword evidence="4" id="KW-1185">Reference proteome</keyword>
<sequence>MSWARQGVLALVAVGFAVWRISTLEQGGAGPPRAGLLATIPRVDDIQTVLFSHIDMFRHELVEGLSHRGEARLFLTRTRVGAAPRIVLSLTLAPRHSIEAEATAQLRGSAPASAPLLLYDRGLVFKRPARHSARQRTSGGRPAAASKSTGFFGLLLNLAGVASGGSGSRPSRDPADVVVVADGFPMEYADSDPADAAEAAAAISRAWGRVPGTGSLPVSGPGADAASLRRALRAAAGAGLLVWRGASEADVDAVMPGGLPRGRPASLVQGHAGAGHRSSAAGRDGGGSRRVAMSSHGDEGQWHSAAAERQTPQPGQPQQSAAEVDAASADVELQ</sequence>
<feature type="signal peptide" evidence="2">
    <location>
        <begin position="1"/>
        <end position="23"/>
    </location>
</feature>
<protein>
    <submittedName>
        <fullName evidence="3">Uncharacterized protein</fullName>
    </submittedName>
</protein>